<dbReference type="EMBL" id="VLKH01000002">
    <property type="protein sequence ID" value="TWH82648.1"/>
    <property type="molecule type" value="Genomic_DNA"/>
</dbReference>
<keyword evidence="5 6" id="KW-0411">Iron-sulfur</keyword>
<dbReference type="InterPro" id="IPR024560">
    <property type="entry name" value="UPF0313_C"/>
</dbReference>
<dbReference type="InterPro" id="IPR007197">
    <property type="entry name" value="rSAM"/>
</dbReference>
<evidence type="ECO:0000259" key="7">
    <source>
        <dbReference type="PROSITE" id="PS51918"/>
    </source>
</evidence>
<sequence length="597" mass="68374">MDFLPINIDDMKKRGWNQCDFIFVTGDAYVDHSSFGAAILSRLLERYGYKVGIIAQPDWKNIESFKVLGEPRLGFLVNSGNIDSMVNHYTTFRKKRNTDAYSPGGKPNLRPDRAVTVYSNKIREAYKHIPIIIGGIEASLRRLNHYDYWSDSIKRSVLLDSGADILVYGMGEKSLIQIAEALDSGIPAGEITFINGTVYKTKDRERPFEPLFLPTFDEVSSSKEKYAESFKIQYENTDAISGKTLVEQYGTVYVVQNPPMETLTMDELDDVYDLEYMMDCHPSYKKDGGIPALKEIKFSITSVRGCFGGCNFCALNFHQGRIVQARSHDSILKEVETMKNDKEFKGYIHDVGGPTANFRIKACKKQEKFGACKDRECMTPVKCKNLQVDHSDYVNLLRKIRKVEGIKKVFVRSGIRYDYAIYDNSDEFMDELCKYHVSGQLRTAPEHVSDSVLKLMGKPSISTYNKFVKKFNDTSKKINKEQYIVPYFISSHPGSTLKDAIELAEYIRDMGHIPEQVQDFYPTPGTMSTCMYYTGINPLTKEKVHVPKDKEERRMQRALLQYNKKENYDIVLKALMKENRYDLIGYGPKALIKPRKN</sequence>
<dbReference type="PANTHER" id="PTHR32331:SF0">
    <property type="entry name" value="UPF0313 PROTEIN YGIQ"/>
    <property type="match status" value="1"/>
</dbReference>
<evidence type="ECO:0000256" key="6">
    <source>
        <dbReference type="HAMAP-Rule" id="MF_01251"/>
    </source>
</evidence>
<dbReference type="SFLD" id="SFLDS00029">
    <property type="entry name" value="Radical_SAM"/>
    <property type="match status" value="1"/>
</dbReference>
<dbReference type="AlphaFoldDB" id="A0A562JHI1"/>
<dbReference type="Pfam" id="PF04055">
    <property type="entry name" value="Radical_SAM"/>
    <property type="match status" value="1"/>
</dbReference>
<reference evidence="8 9" key="1">
    <citation type="submission" date="2019-07" db="EMBL/GenBank/DDBJ databases">
        <title>Genomic Encyclopedia of Type Strains, Phase I: the one thousand microbial genomes (KMG-I) project.</title>
        <authorList>
            <person name="Kyrpides N."/>
        </authorList>
    </citation>
    <scope>NUCLEOTIDE SEQUENCE [LARGE SCALE GENOMIC DNA]</scope>
    <source>
        <strain evidence="8 9">DSM 13558</strain>
    </source>
</reference>
<dbReference type="SFLD" id="SFLDG01082">
    <property type="entry name" value="B12-binding_domain_containing"/>
    <property type="match status" value="1"/>
</dbReference>
<feature type="binding site" evidence="6">
    <location>
        <position position="313"/>
    </location>
    <ligand>
        <name>[4Fe-4S] cluster</name>
        <dbReference type="ChEBI" id="CHEBI:49883"/>
        <note>4Fe-4S-S-AdoMet</note>
    </ligand>
</feature>
<dbReference type="SMART" id="SM00729">
    <property type="entry name" value="Elp3"/>
    <property type="match status" value="1"/>
</dbReference>
<dbReference type="PANTHER" id="PTHR32331">
    <property type="entry name" value="UPF0313 PROTEIN YGIQ"/>
    <property type="match status" value="1"/>
</dbReference>
<comment type="similarity">
    <text evidence="6">Belongs to the UPF0313 family.</text>
</comment>
<keyword evidence="3 6" id="KW-0479">Metal-binding</keyword>
<proteinExistence type="inferred from homology"/>
<dbReference type="GO" id="GO:0051539">
    <property type="term" value="F:4 iron, 4 sulfur cluster binding"/>
    <property type="evidence" value="ECO:0007669"/>
    <property type="project" value="UniProtKB-KW"/>
</dbReference>
<dbReference type="InterPro" id="IPR023404">
    <property type="entry name" value="rSAM_horseshoe"/>
</dbReference>
<dbReference type="Proteomes" id="UP000315343">
    <property type="component" value="Unassembled WGS sequence"/>
</dbReference>
<evidence type="ECO:0000256" key="2">
    <source>
        <dbReference type="ARBA" id="ARBA00022691"/>
    </source>
</evidence>
<dbReference type="SUPFAM" id="SSF102114">
    <property type="entry name" value="Radical SAM enzymes"/>
    <property type="match status" value="1"/>
</dbReference>
<protein>
    <submittedName>
        <fullName evidence="8">Putative radical SAM protein YgiQ</fullName>
    </submittedName>
</protein>
<dbReference type="SFLD" id="SFLDG01069">
    <property type="entry name" value="UPF0313"/>
    <property type="match status" value="1"/>
</dbReference>
<comment type="caution">
    <text evidence="8">The sequence shown here is derived from an EMBL/GenBank/DDBJ whole genome shotgun (WGS) entry which is preliminary data.</text>
</comment>
<keyword evidence="2 6" id="KW-0949">S-adenosyl-L-methionine</keyword>
<dbReference type="InterPro" id="IPR013704">
    <property type="entry name" value="UPF0313_N"/>
</dbReference>
<evidence type="ECO:0000313" key="8">
    <source>
        <dbReference type="EMBL" id="TWH82648.1"/>
    </source>
</evidence>
<dbReference type="Pfam" id="PF11842">
    <property type="entry name" value="DUF3362"/>
    <property type="match status" value="1"/>
</dbReference>
<dbReference type="GO" id="GO:0003824">
    <property type="term" value="F:catalytic activity"/>
    <property type="evidence" value="ECO:0007669"/>
    <property type="project" value="InterPro"/>
</dbReference>
<name>A0A562JHI1_9FIRM</name>
<keyword evidence="9" id="KW-1185">Reference proteome</keyword>
<dbReference type="OrthoDB" id="9803479at2"/>
<evidence type="ECO:0000256" key="5">
    <source>
        <dbReference type="ARBA" id="ARBA00023014"/>
    </source>
</evidence>
<gene>
    <name evidence="8" type="ORF">LY60_00952</name>
</gene>
<feature type="domain" description="Radical SAM core" evidence="7">
    <location>
        <begin position="291"/>
        <end position="563"/>
    </location>
</feature>
<dbReference type="RefSeq" id="WP_145080613.1">
    <property type="nucleotide sequence ID" value="NZ_DAMBUX010000030.1"/>
</dbReference>
<dbReference type="InterPro" id="IPR058240">
    <property type="entry name" value="rSAM_sf"/>
</dbReference>
<dbReference type="InterPro" id="IPR022946">
    <property type="entry name" value="UPF0313"/>
</dbReference>
<accession>A0A562JHI1</accession>
<evidence type="ECO:0000313" key="9">
    <source>
        <dbReference type="Proteomes" id="UP000315343"/>
    </source>
</evidence>
<keyword evidence="1 6" id="KW-0004">4Fe-4S</keyword>
<dbReference type="PROSITE" id="PS51918">
    <property type="entry name" value="RADICAL_SAM"/>
    <property type="match status" value="1"/>
</dbReference>
<organism evidence="8 9">
    <name type="scientific">Sedimentibacter saalensis</name>
    <dbReference type="NCBI Taxonomy" id="130788"/>
    <lineage>
        <taxon>Bacteria</taxon>
        <taxon>Bacillati</taxon>
        <taxon>Bacillota</taxon>
        <taxon>Tissierellia</taxon>
        <taxon>Sedimentibacter</taxon>
    </lineage>
</organism>
<dbReference type="Gene3D" id="3.80.30.20">
    <property type="entry name" value="tm_1862 like domain"/>
    <property type="match status" value="1"/>
</dbReference>
<evidence type="ECO:0000256" key="4">
    <source>
        <dbReference type="ARBA" id="ARBA00023004"/>
    </source>
</evidence>
<evidence type="ECO:0000256" key="3">
    <source>
        <dbReference type="ARBA" id="ARBA00022723"/>
    </source>
</evidence>
<dbReference type="Pfam" id="PF08497">
    <property type="entry name" value="Radical_SAM_N"/>
    <property type="match status" value="1"/>
</dbReference>
<feature type="binding site" evidence="6">
    <location>
        <position position="310"/>
    </location>
    <ligand>
        <name>[4Fe-4S] cluster</name>
        <dbReference type="ChEBI" id="CHEBI:49883"/>
        <note>4Fe-4S-S-AdoMet</note>
    </ligand>
</feature>
<evidence type="ECO:0000256" key="1">
    <source>
        <dbReference type="ARBA" id="ARBA00022485"/>
    </source>
</evidence>
<dbReference type="GO" id="GO:0005506">
    <property type="term" value="F:iron ion binding"/>
    <property type="evidence" value="ECO:0007669"/>
    <property type="project" value="UniProtKB-UniRule"/>
</dbReference>
<keyword evidence="4 6" id="KW-0408">Iron</keyword>
<dbReference type="InterPro" id="IPR006638">
    <property type="entry name" value="Elp3/MiaA/NifB-like_rSAM"/>
</dbReference>
<dbReference type="HAMAP" id="MF_01251">
    <property type="entry name" value="UPF0313"/>
    <property type="match status" value="1"/>
</dbReference>
<dbReference type="NCBIfam" id="TIGR03904">
    <property type="entry name" value="SAM_YgiQ"/>
    <property type="match status" value="1"/>
</dbReference>
<feature type="binding site" evidence="6">
    <location>
        <position position="306"/>
    </location>
    <ligand>
        <name>[4Fe-4S] cluster</name>
        <dbReference type="ChEBI" id="CHEBI:49883"/>
        <note>4Fe-4S-S-AdoMet</note>
    </ligand>
</feature>
<comment type="cofactor">
    <cofactor evidence="6">
        <name>[4Fe-4S] cluster</name>
        <dbReference type="ChEBI" id="CHEBI:49883"/>
    </cofactor>
    <text evidence="6">Binds 1 [4Fe-4S] cluster. The cluster is coordinated with 3 cysteines and an exchangeable S-adenosyl-L-methionine.</text>
</comment>